<name>A0ACC0EJY1_9BASI</name>
<gene>
    <name evidence="1" type="ORF">MJO28_004727</name>
</gene>
<organism evidence="1 2">
    <name type="scientific">Puccinia striiformis f. sp. tritici</name>
    <dbReference type="NCBI Taxonomy" id="168172"/>
    <lineage>
        <taxon>Eukaryota</taxon>
        <taxon>Fungi</taxon>
        <taxon>Dikarya</taxon>
        <taxon>Basidiomycota</taxon>
        <taxon>Pucciniomycotina</taxon>
        <taxon>Pucciniomycetes</taxon>
        <taxon>Pucciniales</taxon>
        <taxon>Pucciniaceae</taxon>
        <taxon>Puccinia</taxon>
    </lineage>
</organism>
<reference evidence="2" key="2">
    <citation type="journal article" date="2018" name="Mol. Plant Microbe Interact.">
        <title>Genome sequence resources for the wheat stripe rust pathogen (Puccinia striiformis f. sp. tritici) and the barley stripe rust pathogen (Puccinia striiformis f. sp. hordei).</title>
        <authorList>
            <person name="Xia C."/>
            <person name="Wang M."/>
            <person name="Yin C."/>
            <person name="Cornejo O.E."/>
            <person name="Hulbert S.H."/>
            <person name="Chen X."/>
        </authorList>
    </citation>
    <scope>NUCLEOTIDE SEQUENCE [LARGE SCALE GENOMIC DNA]</scope>
    <source>
        <strain evidence="2">93-210</strain>
    </source>
</reference>
<sequence length="59" mass="6668">MAPKRKRPRIQYSSQASSIVESTREEENPTEDDLNNIDEPGDGADHKTTDAEELFTSLF</sequence>
<reference evidence="1 2" key="3">
    <citation type="journal article" date="2022" name="Microbiol. Spectr.">
        <title>Folding features and dynamics of 3D genome architecture in plant fungal pathogens.</title>
        <authorList>
            <person name="Xia C."/>
        </authorList>
    </citation>
    <scope>NUCLEOTIDE SEQUENCE [LARGE SCALE GENOMIC DNA]</scope>
    <source>
        <strain evidence="1 2">93-210</strain>
    </source>
</reference>
<comment type="caution">
    <text evidence="1">The sequence shown here is derived from an EMBL/GenBank/DDBJ whole genome shotgun (WGS) entry which is preliminary data.</text>
</comment>
<accession>A0ACC0EJY1</accession>
<evidence type="ECO:0000313" key="1">
    <source>
        <dbReference type="EMBL" id="KAI7954327.1"/>
    </source>
</evidence>
<proteinExistence type="predicted"/>
<dbReference type="Proteomes" id="UP001060170">
    <property type="component" value="Chromosome 5"/>
</dbReference>
<evidence type="ECO:0000313" key="2">
    <source>
        <dbReference type="Proteomes" id="UP001060170"/>
    </source>
</evidence>
<keyword evidence="2" id="KW-1185">Reference proteome</keyword>
<protein>
    <submittedName>
        <fullName evidence="1">Uncharacterized protein</fullName>
    </submittedName>
</protein>
<reference evidence="2" key="1">
    <citation type="journal article" date="2018" name="BMC Genomics">
        <title>Genomic insights into host adaptation between the wheat stripe rust pathogen (Puccinia striiformis f. sp. tritici) and the barley stripe rust pathogen (Puccinia striiformis f. sp. hordei).</title>
        <authorList>
            <person name="Xia C."/>
            <person name="Wang M."/>
            <person name="Yin C."/>
            <person name="Cornejo O.E."/>
            <person name="Hulbert S.H."/>
            <person name="Chen X."/>
        </authorList>
    </citation>
    <scope>NUCLEOTIDE SEQUENCE [LARGE SCALE GENOMIC DNA]</scope>
    <source>
        <strain evidence="2">93-210</strain>
    </source>
</reference>
<dbReference type="EMBL" id="CM045869">
    <property type="protein sequence ID" value="KAI7954327.1"/>
    <property type="molecule type" value="Genomic_DNA"/>
</dbReference>